<keyword evidence="3" id="KW-1185">Reference proteome</keyword>
<organism evidence="2 3">
    <name type="scientific">Cohnella endophytica</name>
    <dbReference type="NCBI Taxonomy" id="2419778"/>
    <lineage>
        <taxon>Bacteria</taxon>
        <taxon>Bacillati</taxon>
        <taxon>Bacillota</taxon>
        <taxon>Bacilli</taxon>
        <taxon>Bacillales</taxon>
        <taxon>Paenibacillaceae</taxon>
        <taxon>Cohnella</taxon>
    </lineage>
</organism>
<dbReference type="CDD" id="cd04301">
    <property type="entry name" value="NAT_SF"/>
    <property type="match status" value="1"/>
</dbReference>
<sequence length="160" mass="17960">MEIISLDIKDRDTAEAIWALQHPAYRSEAALIGVTDLPPLRDTVESLQACGETFLGCRDEDGELNGAISYEQDSDSAEPDHYTICRLMVHPDVHRQGIGRKLLDRLLSERPPGSRWTVTAEIRNTPALSLYGRFGFVARDSFKPIPDIELLRLVRMPLST</sequence>
<dbReference type="GO" id="GO:0016747">
    <property type="term" value="F:acyltransferase activity, transferring groups other than amino-acyl groups"/>
    <property type="evidence" value="ECO:0007669"/>
    <property type="project" value="InterPro"/>
</dbReference>
<dbReference type="Pfam" id="PF00583">
    <property type="entry name" value="Acetyltransf_1"/>
    <property type="match status" value="1"/>
</dbReference>
<accession>A0A494X523</accession>
<reference evidence="2 3" key="1">
    <citation type="submission" date="2018-10" db="EMBL/GenBank/DDBJ databases">
        <title>Cohnella sp. M2MS4P-1, whole genome shotgun sequence.</title>
        <authorList>
            <person name="Tuo L."/>
        </authorList>
    </citation>
    <scope>NUCLEOTIDE SEQUENCE [LARGE SCALE GENOMIC DNA]</scope>
    <source>
        <strain evidence="2 3">M2MS4P-1</strain>
    </source>
</reference>
<protein>
    <submittedName>
        <fullName evidence="2">GNAT family N-acetyltransferase</fullName>
    </submittedName>
</protein>
<dbReference type="Proteomes" id="UP000282076">
    <property type="component" value="Unassembled WGS sequence"/>
</dbReference>
<proteinExistence type="predicted"/>
<dbReference type="SUPFAM" id="SSF55729">
    <property type="entry name" value="Acyl-CoA N-acyltransferases (Nat)"/>
    <property type="match status" value="1"/>
</dbReference>
<dbReference type="InterPro" id="IPR016181">
    <property type="entry name" value="Acyl_CoA_acyltransferase"/>
</dbReference>
<feature type="domain" description="N-acetyltransferase" evidence="1">
    <location>
        <begin position="1"/>
        <end position="157"/>
    </location>
</feature>
<dbReference type="EMBL" id="RBZM01000014">
    <property type="protein sequence ID" value="RKP45798.1"/>
    <property type="molecule type" value="Genomic_DNA"/>
</dbReference>
<keyword evidence="2" id="KW-0808">Transferase</keyword>
<dbReference type="RefSeq" id="WP_120979751.1">
    <property type="nucleotide sequence ID" value="NZ_RBZM01000014.1"/>
</dbReference>
<gene>
    <name evidence="2" type="ORF">D7Z26_24925</name>
</gene>
<dbReference type="PROSITE" id="PS51186">
    <property type="entry name" value="GNAT"/>
    <property type="match status" value="1"/>
</dbReference>
<name>A0A494X523_9BACL</name>
<dbReference type="Gene3D" id="3.40.630.30">
    <property type="match status" value="1"/>
</dbReference>
<comment type="caution">
    <text evidence="2">The sequence shown here is derived from an EMBL/GenBank/DDBJ whole genome shotgun (WGS) entry which is preliminary data.</text>
</comment>
<dbReference type="OrthoDB" id="46888at2"/>
<dbReference type="AlphaFoldDB" id="A0A494X523"/>
<dbReference type="InterPro" id="IPR000182">
    <property type="entry name" value="GNAT_dom"/>
</dbReference>
<evidence type="ECO:0000313" key="2">
    <source>
        <dbReference type="EMBL" id="RKP45798.1"/>
    </source>
</evidence>
<evidence type="ECO:0000313" key="3">
    <source>
        <dbReference type="Proteomes" id="UP000282076"/>
    </source>
</evidence>
<evidence type="ECO:0000259" key="1">
    <source>
        <dbReference type="PROSITE" id="PS51186"/>
    </source>
</evidence>